<organism evidence="1 2">
    <name type="scientific">Nostoc punctiforme NIES-2108</name>
    <dbReference type="NCBI Taxonomy" id="1356359"/>
    <lineage>
        <taxon>Bacteria</taxon>
        <taxon>Bacillati</taxon>
        <taxon>Cyanobacteriota</taxon>
        <taxon>Cyanophyceae</taxon>
        <taxon>Nostocales</taxon>
        <taxon>Nostocaceae</taxon>
        <taxon>Nostoc</taxon>
    </lineage>
</organism>
<accession>A0A367RPW0</accession>
<evidence type="ECO:0000313" key="1">
    <source>
        <dbReference type="EMBL" id="RCJ38588.1"/>
    </source>
</evidence>
<dbReference type="AlphaFoldDB" id="A0A367RPW0"/>
<dbReference type="Proteomes" id="UP000252085">
    <property type="component" value="Unassembled WGS sequence"/>
</dbReference>
<dbReference type="EMBL" id="LXQE01000117">
    <property type="protein sequence ID" value="RCJ38588.1"/>
    <property type="molecule type" value="Genomic_DNA"/>
</dbReference>
<comment type="caution">
    <text evidence="1">The sequence shown here is derived from an EMBL/GenBank/DDBJ whole genome shotgun (WGS) entry which is preliminary data.</text>
</comment>
<evidence type="ECO:0000313" key="2">
    <source>
        <dbReference type="Proteomes" id="UP000252085"/>
    </source>
</evidence>
<name>A0A367RPW0_NOSPU</name>
<proteinExistence type="predicted"/>
<gene>
    <name evidence="1" type="ORF">A6769_09325</name>
</gene>
<protein>
    <submittedName>
        <fullName evidence="1">Uncharacterized protein</fullName>
    </submittedName>
</protein>
<sequence length="96" mass="10443">MATQLGEAKSSTELVISWEALPADFYLEDEPLENTGQPLLAGALRESLEISGFIQPQMLIASNFGLCATVKGVGHHTEIQTVEKATRRQKSTKGKK</sequence>
<reference evidence="1 2" key="1">
    <citation type="submission" date="2016-04" db="EMBL/GenBank/DDBJ databases">
        <authorList>
            <person name="Evans L.H."/>
            <person name="Alamgir A."/>
            <person name="Owens N."/>
            <person name="Weber N.D."/>
            <person name="Virtaneva K."/>
            <person name="Barbian K."/>
            <person name="Babar A."/>
            <person name="Rosenke K."/>
        </authorList>
    </citation>
    <scope>NUCLEOTIDE SEQUENCE [LARGE SCALE GENOMIC DNA]</scope>
    <source>
        <strain evidence="1">NIES-2108</strain>
    </source>
</reference>